<sequence length="358" mass="37133">MSDTITTSTGNIFDGITAHSVVTPRLRAGVLERPATGTAAATVVFVHGNVSSSLFWQPLMLALPTSVRALAIDLRGFGSSETLPVDATRGLADYSDDIAAVLTELGVDGAHLVGWSMGGGVTMQLLLDHPGLAASLTLVAPVSPYGFGGTGGADGHRLSVDDAGTGAGGANPDFVARLHDGDHGADQTSPRTVYQTTYVKPPFSSDHDEIWIDSMLTTATGVGNYPGDSTVSENWPGFAPGDSGVLNTMSPGHFNTSGIVDLAKKPAILWIHGSDDVIVSDTSFFDLNYLGQLGVIPGWPGAEVAPPQPMIQQTRAVLGAYQAAGGTLTELELADCGHSPHLEHPAEFLAALLAQLER</sequence>
<dbReference type="PANTHER" id="PTHR43689:SF8">
    <property type="entry name" value="ALPHA_BETA-HYDROLASES SUPERFAMILY PROTEIN"/>
    <property type="match status" value="1"/>
</dbReference>
<dbReference type="Proteomes" id="UP000298252">
    <property type="component" value="Unassembled WGS sequence"/>
</dbReference>
<gene>
    <name evidence="3" type="ORF">E3O21_12380</name>
    <name evidence="2" type="ORF">SAMN05216368_107126</name>
</gene>
<keyword evidence="5" id="KW-1185">Reference proteome</keyword>
<organism evidence="2 4">
    <name type="scientific">Cryobacterium flavum</name>
    <dbReference type="NCBI Taxonomy" id="1424659"/>
    <lineage>
        <taxon>Bacteria</taxon>
        <taxon>Bacillati</taxon>
        <taxon>Actinomycetota</taxon>
        <taxon>Actinomycetes</taxon>
        <taxon>Micrococcales</taxon>
        <taxon>Microbacteriaceae</taxon>
        <taxon>Cryobacterium</taxon>
    </lineage>
</organism>
<dbReference type="GO" id="GO:0016787">
    <property type="term" value="F:hydrolase activity"/>
    <property type="evidence" value="ECO:0007669"/>
    <property type="project" value="UniProtKB-KW"/>
</dbReference>
<accession>A0A4V3I8M8</accession>
<dbReference type="AlphaFoldDB" id="A0A4V3I8M8"/>
<dbReference type="InterPro" id="IPR029058">
    <property type="entry name" value="AB_hydrolase_fold"/>
</dbReference>
<dbReference type="InterPro" id="IPR000073">
    <property type="entry name" value="AB_hydrolase_1"/>
</dbReference>
<dbReference type="PRINTS" id="PR00111">
    <property type="entry name" value="ABHYDROLASE"/>
</dbReference>
<dbReference type="Gene3D" id="3.40.50.1820">
    <property type="entry name" value="alpha/beta hydrolase"/>
    <property type="match status" value="1"/>
</dbReference>
<dbReference type="Pfam" id="PF12697">
    <property type="entry name" value="Abhydrolase_6"/>
    <property type="match status" value="1"/>
</dbReference>
<dbReference type="Proteomes" id="UP000199639">
    <property type="component" value="Unassembled WGS sequence"/>
</dbReference>
<dbReference type="RefSeq" id="WP_092340916.1">
    <property type="nucleotide sequence ID" value="NZ_FNIB01000007.1"/>
</dbReference>
<dbReference type="EMBL" id="SOFD01000029">
    <property type="protein sequence ID" value="TFB75611.1"/>
    <property type="molecule type" value="Genomic_DNA"/>
</dbReference>
<evidence type="ECO:0000313" key="5">
    <source>
        <dbReference type="Proteomes" id="UP000298252"/>
    </source>
</evidence>
<reference evidence="2 4" key="1">
    <citation type="submission" date="2016-10" db="EMBL/GenBank/DDBJ databases">
        <authorList>
            <person name="Varghese N."/>
            <person name="Submissions S."/>
        </authorList>
    </citation>
    <scope>NUCLEOTIDE SEQUENCE [LARGE SCALE GENOMIC DNA]</scope>
    <source>
        <strain evidence="2 4">CGMCC 1.11215</strain>
    </source>
</reference>
<evidence type="ECO:0000259" key="1">
    <source>
        <dbReference type="Pfam" id="PF12697"/>
    </source>
</evidence>
<evidence type="ECO:0000313" key="3">
    <source>
        <dbReference type="EMBL" id="TFB75611.1"/>
    </source>
</evidence>
<evidence type="ECO:0000313" key="2">
    <source>
        <dbReference type="EMBL" id="SDN77177.1"/>
    </source>
</evidence>
<dbReference type="EMBL" id="FNIB01000007">
    <property type="protein sequence ID" value="SDN77177.1"/>
    <property type="molecule type" value="Genomic_DNA"/>
</dbReference>
<protein>
    <submittedName>
        <fullName evidence="3">Alpha/beta hydrolase</fullName>
    </submittedName>
    <submittedName>
        <fullName evidence="2">Pimeloyl-ACP methyl ester carboxylesterase</fullName>
    </submittedName>
</protein>
<evidence type="ECO:0000313" key="4">
    <source>
        <dbReference type="Proteomes" id="UP000199639"/>
    </source>
</evidence>
<dbReference type="SUPFAM" id="SSF53474">
    <property type="entry name" value="alpha/beta-Hydrolases"/>
    <property type="match status" value="1"/>
</dbReference>
<keyword evidence="3" id="KW-0378">Hydrolase</keyword>
<name>A0A4V3I8M8_9MICO</name>
<feature type="domain" description="AB hydrolase-1" evidence="1">
    <location>
        <begin position="43"/>
        <end position="351"/>
    </location>
</feature>
<dbReference type="PANTHER" id="PTHR43689">
    <property type="entry name" value="HYDROLASE"/>
    <property type="match status" value="1"/>
</dbReference>
<proteinExistence type="predicted"/>
<dbReference type="STRING" id="1424659.SAMN05216368_107126"/>
<reference evidence="3 5" key="2">
    <citation type="submission" date="2019-03" db="EMBL/GenBank/DDBJ databases">
        <title>Genomics of glacier-inhabiting Cryobacterium strains.</title>
        <authorList>
            <person name="Liu Q."/>
            <person name="Xin Y.-H."/>
        </authorList>
    </citation>
    <scope>NUCLEOTIDE SEQUENCE [LARGE SCALE GENOMIC DNA]</scope>
    <source>
        <strain evidence="3 5">Hh8</strain>
    </source>
</reference>